<protein>
    <recommendedName>
        <fullName evidence="8">CAF1B/HIR1 beta-propeller domain-containing protein</fullName>
    </recommendedName>
</protein>
<dbReference type="OrthoDB" id="1741719at2759"/>
<dbReference type="GO" id="GO:0005634">
    <property type="term" value="C:nucleus"/>
    <property type="evidence" value="ECO:0007669"/>
    <property type="project" value="UniProtKB-SubCell"/>
</dbReference>
<dbReference type="GO" id="GO:0006338">
    <property type="term" value="P:chromatin remodeling"/>
    <property type="evidence" value="ECO:0007669"/>
    <property type="project" value="TreeGrafter"/>
</dbReference>
<keyword evidence="10" id="KW-1185">Reference proteome</keyword>
<comment type="subcellular location">
    <subcellularLocation>
        <location evidence="1">Nucleus</location>
    </subcellularLocation>
</comment>
<dbReference type="InterPro" id="IPR020472">
    <property type="entry name" value="WD40_PAC1"/>
</dbReference>
<dbReference type="Pfam" id="PF00400">
    <property type="entry name" value="WD40"/>
    <property type="match status" value="1"/>
</dbReference>
<dbReference type="InterPro" id="IPR055410">
    <property type="entry name" value="Beta-prop_CAF1B_HIR1"/>
</dbReference>
<dbReference type="PANTHER" id="PTHR13831">
    <property type="entry name" value="MEMBER OF THE HIR1 FAMILY OF WD-REPEAT PROTEINS"/>
    <property type="match status" value="1"/>
</dbReference>
<feature type="domain" description="CAF1B/HIR1 beta-propeller" evidence="8">
    <location>
        <begin position="83"/>
        <end position="379"/>
    </location>
</feature>
<proteinExistence type="inferred from homology"/>
<keyword evidence="5" id="KW-0156">Chromatin regulator</keyword>
<gene>
    <name evidence="9" type="ORF">CXG81DRAFT_327</name>
</gene>
<accession>A0A4P9X440</accession>
<dbReference type="Pfam" id="PF24105">
    <property type="entry name" value="Beta-prop_CAF1B_HIR1"/>
    <property type="match status" value="1"/>
</dbReference>
<dbReference type="InterPro" id="IPR001680">
    <property type="entry name" value="WD40_rpt"/>
</dbReference>
<dbReference type="SUPFAM" id="SSF50978">
    <property type="entry name" value="WD40 repeat-like"/>
    <property type="match status" value="1"/>
</dbReference>
<evidence type="ECO:0000256" key="1">
    <source>
        <dbReference type="ARBA" id="ARBA00004123"/>
    </source>
</evidence>
<dbReference type="InterPro" id="IPR015943">
    <property type="entry name" value="WD40/YVTN_repeat-like_dom_sf"/>
</dbReference>
<evidence type="ECO:0000256" key="2">
    <source>
        <dbReference type="ARBA" id="ARBA00007306"/>
    </source>
</evidence>
<dbReference type="InterPro" id="IPR019775">
    <property type="entry name" value="WD40_repeat_CS"/>
</dbReference>
<dbReference type="InterPro" id="IPR031120">
    <property type="entry name" value="HIR1-like"/>
</dbReference>
<comment type="similarity">
    <text evidence="2">Belongs to the WD repeat HIR1 family.</text>
</comment>
<feature type="repeat" description="WD" evidence="7">
    <location>
        <begin position="87"/>
        <end position="119"/>
    </location>
</feature>
<evidence type="ECO:0000256" key="6">
    <source>
        <dbReference type="ARBA" id="ARBA00023242"/>
    </source>
</evidence>
<dbReference type="AlphaFoldDB" id="A0A4P9X440"/>
<dbReference type="GO" id="GO:0006351">
    <property type="term" value="P:DNA-templated transcription"/>
    <property type="evidence" value="ECO:0007669"/>
    <property type="project" value="InterPro"/>
</dbReference>
<dbReference type="STRING" id="1555241.A0A4P9X440"/>
<feature type="repeat" description="WD" evidence="7">
    <location>
        <begin position="171"/>
        <end position="204"/>
    </location>
</feature>
<reference evidence="10" key="1">
    <citation type="journal article" date="2018" name="Nat. Microbiol.">
        <title>Leveraging single-cell genomics to expand the fungal tree of life.</title>
        <authorList>
            <person name="Ahrendt S.R."/>
            <person name="Quandt C.A."/>
            <person name="Ciobanu D."/>
            <person name="Clum A."/>
            <person name="Salamov A."/>
            <person name="Andreopoulos B."/>
            <person name="Cheng J.F."/>
            <person name="Woyke T."/>
            <person name="Pelin A."/>
            <person name="Henrissat B."/>
            <person name="Reynolds N.K."/>
            <person name="Benny G.L."/>
            <person name="Smith M.E."/>
            <person name="James T.Y."/>
            <person name="Grigoriev I.V."/>
        </authorList>
    </citation>
    <scope>NUCLEOTIDE SEQUENCE [LARGE SCALE GENOMIC DNA]</scope>
    <source>
        <strain evidence="10">ATCC 52028</strain>
    </source>
</reference>
<dbReference type="Gene3D" id="2.130.10.10">
    <property type="entry name" value="YVTN repeat-like/Quinoprotein amine dehydrogenase"/>
    <property type="match status" value="2"/>
</dbReference>
<dbReference type="Proteomes" id="UP000274922">
    <property type="component" value="Unassembled WGS sequence"/>
</dbReference>
<evidence type="ECO:0000256" key="4">
    <source>
        <dbReference type="ARBA" id="ARBA00022737"/>
    </source>
</evidence>
<evidence type="ECO:0000256" key="5">
    <source>
        <dbReference type="ARBA" id="ARBA00022853"/>
    </source>
</evidence>
<dbReference type="GO" id="GO:0000417">
    <property type="term" value="C:HIR complex"/>
    <property type="evidence" value="ECO:0007669"/>
    <property type="project" value="TreeGrafter"/>
</dbReference>
<dbReference type="GO" id="GO:0031491">
    <property type="term" value="F:nucleosome binding"/>
    <property type="evidence" value="ECO:0007669"/>
    <property type="project" value="TreeGrafter"/>
</dbReference>
<dbReference type="PRINTS" id="PR00320">
    <property type="entry name" value="GPROTEINBRPT"/>
</dbReference>
<dbReference type="PROSITE" id="PS00678">
    <property type="entry name" value="WD_REPEATS_1"/>
    <property type="match status" value="1"/>
</dbReference>
<dbReference type="PROSITE" id="PS50082">
    <property type="entry name" value="WD_REPEATS_2"/>
    <property type="match status" value="4"/>
</dbReference>
<feature type="repeat" description="WD" evidence="7">
    <location>
        <begin position="128"/>
        <end position="169"/>
    </location>
</feature>
<dbReference type="PROSITE" id="PS50294">
    <property type="entry name" value="WD_REPEATS_REGION"/>
    <property type="match status" value="4"/>
</dbReference>
<dbReference type="CDD" id="cd00200">
    <property type="entry name" value="WD40"/>
    <property type="match status" value="1"/>
</dbReference>
<organism evidence="9 10">
    <name type="scientific">Caulochytrium protostelioides</name>
    <dbReference type="NCBI Taxonomy" id="1555241"/>
    <lineage>
        <taxon>Eukaryota</taxon>
        <taxon>Fungi</taxon>
        <taxon>Fungi incertae sedis</taxon>
        <taxon>Chytridiomycota</taxon>
        <taxon>Chytridiomycota incertae sedis</taxon>
        <taxon>Chytridiomycetes</taxon>
        <taxon>Caulochytriales</taxon>
        <taxon>Caulochytriaceae</taxon>
        <taxon>Caulochytrium</taxon>
    </lineage>
</organism>
<keyword evidence="6" id="KW-0539">Nucleus</keyword>
<evidence type="ECO:0000313" key="9">
    <source>
        <dbReference type="EMBL" id="RKO99812.1"/>
    </source>
</evidence>
<feature type="repeat" description="WD" evidence="7">
    <location>
        <begin position="14"/>
        <end position="48"/>
    </location>
</feature>
<evidence type="ECO:0000256" key="7">
    <source>
        <dbReference type="PROSITE-ProRule" id="PRU00221"/>
    </source>
</evidence>
<keyword evidence="3 7" id="KW-0853">WD repeat</keyword>
<feature type="non-terminal residue" evidence="9">
    <location>
        <position position="459"/>
    </location>
</feature>
<sequence>MLITKPEWLYHPGEKNSRTPVFSCHVSHDGRRLATGGQDATVRVWDFEVCKRFGQTPTRDGDGRAPPHADQIARPASIERDGLLATLASHNGSVLCVRWSPSGMSLASASDDRRIVIWERDHDGGTVITGHESDVVDLAWSPDGDMLASCGLHPHVYIWDVANGFEVLTKLTTHTGFVKGVAWDPVGKFLATSSDDKSTKIWRVADWTLEEEITEPFRMAAPSTFFQRLSWSPEGSCLATSNGESGLLPTAPLIYRDGWTAEDAALGHRGPIECTRFSPVLFESNAASPAAPTTATTSDAVAHGAAADTSPPRRAILAIGGQDNSVSIWDHTQAAPLVVVKNLFYQFVTDMAWAPDGMHLVVSSYDGSLALVQFAPGELGHPVPRGIIDQALARFGYRADPKSVVFYPDQLTREEQSRVSKAIVERQSRLHDLGLSSHVVAASTGTAAPPTTNGSTSTS</sequence>
<dbReference type="PANTHER" id="PTHR13831:SF0">
    <property type="entry name" value="PROTEIN HIRA"/>
    <property type="match status" value="1"/>
</dbReference>
<evidence type="ECO:0000256" key="3">
    <source>
        <dbReference type="ARBA" id="ARBA00022574"/>
    </source>
</evidence>
<evidence type="ECO:0000313" key="10">
    <source>
        <dbReference type="Proteomes" id="UP000274922"/>
    </source>
</evidence>
<dbReference type="GO" id="GO:0000785">
    <property type="term" value="C:chromatin"/>
    <property type="evidence" value="ECO:0007669"/>
    <property type="project" value="TreeGrafter"/>
</dbReference>
<name>A0A4P9X440_9FUNG</name>
<dbReference type="EMBL" id="ML014254">
    <property type="protein sequence ID" value="RKO99812.1"/>
    <property type="molecule type" value="Genomic_DNA"/>
</dbReference>
<dbReference type="InterPro" id="IPR036322">
    <property type="entry name" value="WD40_repeat_dom_sf"/>
</dbReference>
<keyword evidence="4" id="KW-0677">Repeat</keyword>
<dbReference type="SMART" id="SM00320">
    <property type="entry name" value="WD40"/>
    <property type="match status" value="6"/>
</dbReference>
<evidence type="ECO:0000259" key="8">
    <source>
        <dbReference type="Pfam" id="PF24105"/>
    </source>
</evidence>